<keyword evidence="4 9" id="KW-0812">Transmembrane</keyword>
<evidence type="ECO:0000256" key="1">
    <source>
        <dbReference type="ARBA" id="ARBA00004651"/>
    </source>
</evidence>
<evidence type="ECO:0000256" key="6">
    <source>
        <dbReference type="ARBA" id="ARBA00022989"/>
    </source>
</evidence>
<feature type="transmembrane region" description="Helical" evidence="9">
    <location>
        <begin position="216"/>
        <end position="237"/>
    </location>
</feature>
<dbReference type="InterPro" id="IPR050790">
    <property type="entry name" value="ExbB/TolQ_transport"/>
</dbReference>
<organism evidence="11 12">
    <name type="scientific">Proteiniphilum saccharofermentans</name>
    <dbReference type="NCBI Taxonomy" id="1642647"/>
    <lineage>
        <taxon>Bacteria</taxon>
        <taxon>Pseudomonadati</taxon>
        <taxon>Bacteroidota</taxon>
        <taxon>Bacteroidia</taxon>
        <taxon>Bacteroidales</taxon>
        <taxon>Dysgonomonadaceae</taxon>
        <taxon>Proteiniphilum</taxon>
    </lineage>
</organism>
<evidence type="ECO:0000256" key="3">
    <source>
        <dbReference type="ARBA" id="ARBA00022475"/>
    </source>
</evidence>
<keyword evidence="7 9" id="KW-0472">Membrane</keyword>
<dbReference type="KEGG" id="psac:PSM36_0990"/>
<sequence>METKRQSKSKGVSAGLIILGSAIIASVFFFWVCGHPSHFDDKGHPLQGDVFGILYQGGYVIPLVITLLLTVLTLSIERLFAMNRASGKDKNERFVLQAKKLIDKGDINGATELCDDQKGSIANIVREGLVRYKDVEDIPNITNADKAELIQKEIDEATTLELPYLEKNLNIIAAISTLGTLFGLFGTVLGMIRAFSAMGHEGAPDSTALAVGISEALMNTALGIGTGALAIITYTYFSGRIQQMTNAIDEIGFAIGQSFVKTHGGLIK</sequence>
<evidence type="ECO:0000313" key="11">
    <source>
        <dbReference type="EMBL" id="SCD19816.1"/>
    </source>
</evidence>
<feature type="domain" description="MotA/TolQ/ExbB proton channel" evidence="10">
    <location>
        <begin position="123"/>
        <end position="249"/>
    </location>
</feature>
<dbReference type="PANTHER" id="PTHR30625:SF15">
    <property type="entry name" value="BIOPOLYMER TRANSPORT PROTEIN EXBB"/>
    <property type="match status" value="1"/>
</dbReference>
<dbReference type="Pfam" id="PF01618">
    <property type="entry name" value="MotA_ExbB"/>
    <property type="match status" value="1"/>
</dbReference>
<evidence type="ECO:0000256" key="4">
    <source>
        <dbReference type="ARBA" id="ARBA00022692"/>
    </source>
</evidence>
<keyword evidence="6 9" id="KW-1133">Transmembrane helix</keyword>
<keyword evidence="12" id="KW-1185">Reference proteome</keyword>
<dbReference type="PANTHER" id="PTHR30625">
    <property type="entry name" value="PROTEIN TOLQ"/>
    <property type="match status" value="1"/>
</dbReference>
<reference evidence="11 12" key="1">
    <citation type="submission" date="2016-08" db="EMBL/GenBank/DDBJ databases">
        <authorList>
            <person name="Seilhamer J.J."/>
        </authorList>
    </citation>
    <scope>NUCLEOTIDE SEQUENCE [LARGE SCALE GENOMIC DNA]</scope>
    <source>
        <strain evidence="11">M3/6</strain>
    </source>
</reference>
<evidence type="ECO:0000259" key="10">
    <source>
        <dbReference type="Pfam" id="PF01618"/>
    </source>
</evidence>
<keyword evidence="3" id="KW-1003">Cell membrane</keyword>
<keyword evidence="2 8" id="KW-0813">Transport</keyword>
<name>A0A1R3SU06_9BACT</name>
<dbReference type="Proteomes" id="UP000187464">
    <property type="component" value="Chromosome I"/>
</dbReference>
<protein>
    <submittedName>
        <fullName evidence="11">MotA/TolQ/ExbB proton channel</fullName>
    </submittedName>
</protein>
<dbReference type="GO" id="GO:0005886">
    <property type="term" value="C:plasma membrane"/>
    <property type="evidence" value="ECO:0007669"/>
    <property type="project" value="UniProtKB-SubCell"/>
</dbReference>
<feature type="transmembrane region" description="Helical" evidence="9">
    <location>
        <begin position="12"/>
        <end position="32"/>
    </location>
</feature>
<evidence type="ECO:0000256" key="8">
    <source>
        <dbReference type="RuleBase" id="RU004057"/>
    </source>
</evidence>
<comment type="similarity">
    <text evidence="8">Belongs to the exbB/tolQ family.</text>
</comment>
<dbReference type="GO" id="GO:0017038">
    <property type="term" value="P:protein import"/>
    <property type="evidence" value="ECO:0007669"/>
    <property type="project" value="TreeGrafter"/>
</dbReference>
<evidence type="ECO:0000256" key="9">
    <source>
        <dbReference type="SAM" id="Phobius"/>
    </source>
</evidence>
<dbReference type="RefSeq" id="WP_019537767.1">
    <property type="nucleotide sequence ID" value="NZ_LT605205.1"/>
</dbReference>
<feature type="transmembrane region" description="Helical" evidence="9">
    <location>
        <begin position="52"/>
        <end position="74"/>
    </location>
</feature>
<dbReference type="AlphaFoldDB" id="A0A1R3SU06"/>
<evidence type="ECO:0000256" key="5">
    <source>
        <dbReference type="ARBA" id="ARBA00022927"/>
    </source>
</evidence>
<feature type="transmembrane region" description="Helical" evidence="9">
    <location>
        <begin position="171"/>
        <end position="196"/>
    </location>
</feature>
<proteinExistence type="inferred from homology"/>
<evidence type="ECO:0000256" key="7">
    <source>
        <dbReference type="ARBA" id="ARBA00023136"/>
    </source>
</evidence>
<keyword evidence="5 8" id="KW-0653">Protein transport</keyword>
<evidence type="ECO:0000256" key="2">
    <source>
        <dbReference type="ARBA" id="ARBA00022448"/>
    </source>
</evidence>
<accession>A0A1R3SU06</accession>
<dbReference type="InterPro" id="IPR002898">
    <property type="entry name" value="MotA_ExbB_proton_chnl"/>
</dbReference>
<dbReference type="STRING" id="1642647.PSM36_0990"/>
<comment type="subcellular location">
    <subcellularLocation>
        <location evidence="1">Cell membrane</location>
        <topology evidence="1">Multi-pass membrane protein</topology>
    </subcellularLocation>
    <subcellularLocation>
        <location evidence="8">Membrane</location>
        <topology evidence="8">Multi-pass membrane protein</topology>
    </subcellularLocation>
</comment>
<gene>
    <name evidence="11" type="ORF">PSM36_0990</name>
</gene>
<evidence type="ECO:0000313" key="12">
    <source>
        <dbReference type="Proteomes" id="UP000187464"/>
    </source>
</evidence>
<dbReference type="EMBL" id="LT605205">
    <property type="protein sequence ID" value="SCD19816.1"/>
    <property type="molecule type" value="Genomic_DNA"/>
</dbReference>